<feature type="region of interest" description="Disordered" evidence="1">
    <location>
        <begin position="54"/>
        <end position="85"/>
    </location>
</feature>
<reference evidence="2" key="1">
    <citation type="submission" date="2018-10" db="EMBL/GenBank/DDBJ databases">
        <title>Effector identification in a new, highly contiguous assembly of the strawberry crown rot pathogen Phytophthora cactorum.</title>
        <authorList>
            <person name="Armitage A.D."/>
            <person name="Nellist C.F."/>
            <person name="Bates H."/>
            <person name="Vickerstaff R.J."/>
            <person name="Harrison R.J."/>
        </authorList>
    </citation>
    <scope>NUCLEOTIDE SEQUENCE</scope>
    <source>
        <strain evidence="2">P415</strain>
    </source>
</reference>
<dbReference type="Proteomes" id="UP000697107">
    <property type="component" value="Unassembled WGS sequence"/>
</dbReference>
<dbReference type="AlphaFoldDB" id="A0A8T1FVB1"/>
<gene>
    <name evidence="2" type="ORF">PC118_g13955</name>
</gene>
<dbReference type="EMBL" id="RCML01000495">
    <property type="protein sequence ID" value="KAG2975399.1"/>
    <property type="molecule type" value="Genomic_DNA"/>
</dbReference>
<sequence>MRADKVSRVGTVAAVSAVASKAARCRREDGDGDKDGCEKVVLLSGPAKCELATSTSSASVPFEDKSQHGPVLSPGDVVGDTGKIL</sequence>
<comment type="caution">
    <text evidence="2">The sequence shown here is derived from an EMBL/GenBank/DDBJ whole genome shotgun (WGS) entry which is preliminary data.</text>
</comment>
<name>A0A8T1FVB1_9STRA</name>
<evidence type="ECO:0000313" key="3">
    <source>
        <dbReference type="Proteomes" id="UP000697107"/>
    </source>
</evidence>
<proteinExistence type="predicted"/>
<evidence type="ECO:0000256" key="1">
    <source>
        <dbReference type="SAM" id="MobiDB-lite"/>
    </source>
</evidence>
<organism evidence="2 3">
    <name type="scientific">Phytophthora cactorum</name>
    <dbReference type="NCBI Taxonomy" id="29920"/>
    <lineage>
        <taxon>Eukaryota</taxon>
        <taxon>Sar</taxon>
        <taxon>Stramenopiles</taxon>
        <taxon>Oomycota</taxon>
        <taxon>Peronosporomycetes</taxon>
        <taxon>Peronosporales</taxon>
        <taxon>Peronosporaceae</taxon>
        <taxon>Phytophthora</taxon>
    </lineage>
</organism>
<protein>
    <submittedName>
        <fullName evidence="2">Uncharacterized protein</fullName>
    </submittedName>
</protein>
<accession>A0A8T1FVB1</accession>
<evidence type="ECO:0000313" key="2">
    <source>
        <dbReference type="EMBL" id="KAG2975399.1"/>
    </source>
</evidence>